<dbReference type="PANTHER" id="PTHR24198">
    <property type="entry name" value="ANKYRIN REPEAT AND PROTEIN KINASE DOMAIN-CONTAINING PROTEIN"/>
    <property type="match status" value="1"/>
</dbReference>
<dbReference type="InterPro" id="IPR002110">
    <property type="entry name" value="Ankyrin_rpt"/>
</dbReference>
<dbReference type="InterPro" id="IPR036770">
    <property type="entry name" value="Ankyrin_rpt-contain_sf"/>
</dbReference>
<accession>A0ABR3GUD9</accession>
<dbReference type="Pfam" id="PF12796">
    <property type="entry name" value="Ank_2"/>
    <property type="match status" value="1"/>
</dbReference>
<dbReference type="SUPFAM" id="SSF48403">
    <property type="entry name" value="Ankyrin repeat"/>
    <property type="match status" value="1"/>
</dbReference>
<proteinExistence type="predicted"/>
<dbReference type="PROSITE" id="PS50297">
    <property type="entry name" value="ANK_REP_REGION"/>
    <property type="match status" value="1"/>
</dbReference>
<feature type="region of interest" description="Disordered" evidence="4">
    <location>
        <begin position="197"/>
        <end position="230"/>
    </location>
</feature>
<protein>
    <submittedName>
        <fullName evidence="5">Ankyrin repeat-containing protein</fullName>
    </submittedName>
</protein>
<gene>
    <name evidence="5" type="primary">YAR1</name>
    <name evidence="5" type="ORF">Q9L58_001345</name>
</gene>
<evidence type="ECO:0000256" key="1">
    <source>
        <dbReference type="ARBA" id="ARBA00022737"/>
    </source>
</evidence>
<evidence type="ECO:0000256" key="3">
    <source>
        <dbReference type="PROSITE-ProRule" id="PRU00023"/>
    </source>
</evidence>
<feature type="compositionally biased region" description="Polar residues" evidence="4">
    <location>
        <begin position="13"/>
        <end position="25"/>
    </location>
</feature>
<dbReference type="Proteomes" id="UP001447188">
    <property type="component" value="Unassembled WGS sequence"/>
</dbReference>
<evidence type="ECO:0000313" key="5">
    <source>
        <dbReference type="EMBL" id="KAL0639519.1"/>
    </source>
</evidence>
<dbReference type="PROSITE" id="PS50088">
    <property type="entry name" value="ANK_REPEAT"/>
    <property type="match status" value="1"/>
</dbReference>
<feature type="repeat" description="ANK" evidence="3">
    <location>
        <begin position="131"/>
        <end position="164"/>
    </location>
</feature>
<dbReference type="Gene3D" id="1.25.40.20">
    <property type="entry name" value="Ankyrin repeat-containing domain"/>
    <property type="match status" value="1"/>
</dbReference>
<comment type="caution">
    <text evidence="5">The sequence shown here is derived from an EMBL/GenBank/DDBJ whole genome shotgun (WGS) entry which is preliminary data.</text>
</comment>
<evidence type="ECO:0000313" key="6">
    <source>
        <dbReference type="Proteomes" id="UP001447188"/>
    </source>
</evidence>
<keyword evidence="1" id="KW-0677">Repeat</keyword>
<feature type="compositionally biased region" description="Basic and acidic residues" evidence="4">
    <location>
        <begin position="213"/>
        <end position="230"/>
    </location>
</feature>
<dbReference type="PANTHER" id="PTHR24198:SF165">
    <property type="entry name" value="ANKYRIN REPEAT-CONTAINING PROTEIN-RELATED"/>
    <property type="match status" value="1"/>
</dbReference>
<sequence length="230" mass="24828">MFSYPPSPFRTKNFVSTSYPTNPTKSPMMADQKPLPLSEESTDDILYFARAGETDDLLSTLKSIVTDSATLFSSEAEVLFAAKDEYSGNNAVHMAAGNGHLETIKHILSFLPKPVSGTAPPHPLIAHKNTAGNTPLHWAALNGHVKIVEVLVLTANADPTVTNDAGHDPVYEAELNEKMDVVEWILGNCGGVEEGVGVKQERETSGESSVQEGIEKLDLYKGDSREETSS</sequence>
<dbReference type="EMBL" id="JBBBZM010000010">
    <property type="protein sequence ID" value="KAL0639519.1"/>
    <property type="molecule type" value="Genomic_DNA"/>
</dbReference>
<keyword evidence="2 3" id="KW-0040">ANK repeat</keyword>
<evidence type="ECO:0000256" key="4">
    <source>
        <dbReference type="SAM" id="MobiDB-lite"/>
    </source>
</evidence>
<feature type="region of interest" description="Disordered" evidence="4">
    <location>
        <begin position="13"/>
        <end position="35"/>
    </location>
</feature>
<dbReference type="SMART" id="SM00248">
    <property type="entry name" value="ANK"/>
    <property type="match status" value="3"/>
</dbReference>
<name>A0ABR3GUD9_9PEZI</name>
<keyword evidence="6" id="KW-1185">Reference proteome</keyword>
<evidence type="ECO:0000256" key="2">
    <source>
        <dbReference type="ARBA" id="ARBA00023043"/>
    </source>
</evidence>
<reference evidence="5 6" key="1">
    <citation type="submission" date="2024-02" db="EMBL/GenBank/DDBJ databases">
        <title>Discinaceae phylogenomics.</title>
        <authorList>
            <person name="Dirks A.C."/>
            <person name="James T.Y."/>
        </authorList>
    </citation>
    <scope>NUCLEOTIDE SEQUENCE [LARGE SCALE GENOMIC DNA]</scope>
    <source>
        <strain evidence="5 6">ACD0624</strain>
    </source>
</reference>
<organism evidence="5 6">
    <name type="scientific">Discina gigas</name>
    <dbReference type="NCBI Taxonomy" id="1032678"/>
    <lineage>
        <taxon>Eukaryota</taxon>
        <taxon>Fungi</taxon>
        <taxon>Dikarya</taxon>
        <taxon>Ascomycota</taxon>
        <taxon>Pezizomycotina</taxon>
        <taxon>Pezizomycetes</taxon>
        <taxon>Pezizales</taxon>
        <taxon>Discinaceae</taxon>
        <taxon>Discina</taxon>
    </lineage>
</organism>